<protein>
    <submittedName>
        <fullName evidence="2">Uncharacterized protein</fullName>
    </submittedName>
</protein>
<organism evidence="2 3">
    <name type="scientific">Streptomyces brasiliensis</name>
    <dbReference type="NCBI Taxonomy" id="1954"/>
    <lineage>
        <taxon>Bacteria</taxon>
        <taxon>Bacillati</taxon>
        <taxon>Actinomycetota</taxon>
        <taxon>Actinomycetes</taxon>
        <taxon>Kitasatosporales</taxon>
        <taxon>Streptomycetaceae</taxon>
        <taxon>Streptomyces</taxon>
    </lineage>
</organism>
<evidence type="ECO:0000313" key="2">
    <source>
        <dbReference type="EMBL" id="GGI94559.1"/>
    </source>
</evidence>
<evidence type="ECO:0000256" key="1">
    <source>
        <dbReference type="SAM" id="MobiDB-lite"/>
    </source>
</evidence>
<dbReference type="Proteomes" id="UP000657574">
    <property type="component" value="Unassembled WGS sequence"/>
</dbReference>
<comment type="caution">
    <text evidence="2">The sequence shown here is derived from an EMBL/GenBank/DDBJ whole genome shotgun (WGS) entry which is preliminary data.</text>
</comment>
<proteinExistence type="predicted"/>
<reference evidence="2" key="2">
    <citation type="submission" date="2020-09" db="EMBL/GenBank/DDBJ databases">
        <authorList>
            <person name="Sun Q."/>
            <person name="Ohkuma M."/>
        </authorList>
    </citation>
    <scope>NUCLEOTIDE SEQUENCE</scope>
    <source>
        <strain evidence="2">JCM 3086</strain>
    </source>
</reference>
<name>A0A917K2M7_9ACTN</name>
<keyword evidence="3" id="KW-1185">Reference proteome</keyword>
<reference evidence="2" key="1">
    <citation type="journal article" date="2014" name="Int. J. Syst. Evol. Microbiol.">
        <title>Complete genome sequence of Corynebacterium casei LMG S-19264T (=DSM 44701T), isolated from a smear-ripened cheese.</title>
        <authorList>
            <consortium name="US DOE Joint Genome Institute (JGI-PGF)"/>
            <person name="Walter F."/>
            <person name="Albersmeier A."/>
            <person name="Kalinowski J."/>
            <person name="Ruckert C."/>
        </authorList>
    </citation>
    <scope>NUCLEOTIDE SEQUENCE</scope>
    <source>
        <strain evidence="2">JCM 3086</strain>
    </source>
</reference>
<accession>A0A917K2M7</accession>
<gene>
    <name evidence="2" type="ORF">GCM10010121_001170</name>
</gene>
<evidence type="ECO:0000313" key="3">
    <source>
        <dbReference type="Proteomes" id="UP000657574"/>
    </source>
</evidence>
<dbReference type="EMBL" id="BMQA01000001">
    <property type="protein sequence ID" value="GGI94559.1"/>
    <property type="molecule type" value="Genomic_DNA"/>
</dbReference>
<sequence>MSRTKRNFQGWALCSDGAAVASATNAVTADTSRAGVLTGTSLRSRITHFQSAGLAATRQGDVRPFRGPSGPSFAQVPRVSANAGRGNGSMGRIRTQEAEAPIGSCP</sequence>
<dbReference type="AlphaFoldDB" id="A0A917K2M7"/>
<feature type="region of interest" description="Disordered" evidence="1">
    <location>
        <begin position="55"/>
        <end position="106"/>
    </location>
</feature>